<protein>
    <submittedName>
        <fullName evidence="2">Metallophosphoesterase</fullName>
    </submittedName>
</protein>
<evidence type="ECO:0000313" key="2">
    <source>
        <dbReference type="EMBL" id="QAT88918.1"/>
    </source>
</evidence>
<name>A0A410S4A8_CORCK</name>
<gene>
    <name evidence="2" type="ORF">EJ065_7395</name>
</gene>
<accession>A0A410S4A8</accession>
<sequence length="373" mass="40118">MSGGLRALGALGLTAALLTPGCMRPGEDRAVRDTRVGQAEADALTVEVEGGLASVRTLASGTLELWGQAPVFTTRVTASEDARTDWLFMVHNAMPDAVLDAVDEAGTPLTVVAMPDAHPTVKAWRVALRPGTTARLTVAPPDWDTREPFRFAALADVQEALSRVGDVYAKLNEDPSLRFIFFAGDLTELGTREELEEFQRRLEADSRIPLYATLGNHETFTDDAREYQRLVGRGSQHFTFHGVHFSLVDSGSSTVDPMVEEELDGWLEEARDAVHVVAMHIPPLDPVGVRGGGFAVREEAAGLVGKMARAGVDLTLYGHIHSYYAFSNAGIPAYISGGGGAIPERFDGVGRHYLAVDVDPSAGVREVGLVRVD</sequence>
<dbReference type="EMBL" id="CP034669">
    <property type="protein sequence ID" value="QAT88918.1"/>
    <property type="molecule type" value="Genomic_DNA"/>
</dbReference>
<dbReference type="SUPFAM" id="SSF56300">
    <property type="entry name" value="Metallo-dependent phosphatases"/>
    <property type="match status" value="1"/>
</dbReference>
<dbReference type="AlphaFoldDB" id="A0A410S4A8"/>
<dbReference type="Proteomes" id="UP000288758">
    <property type="component" value="Chromosome"/>
</dbReference>
<proteinExistence type="predicted"/>
<feature type="domain" description="Calcineurin-like phosphoesterase" evidence="1">
    <location>
        <begin position="149"/>
        <end position="323"/>
    </location>
</feature>
<organism evidence="2 3">
    <name type="scientific">Corallococcus coralloides</name>
    <name type="common">Myxococcus coralloides</name>
    <dbReference type="NCBI Taxonomy" id="184914"/>
    <lineage>
        <taxon>Bacteria</taxon>
        <taxon>Pseudomonadati</taxon>
        <taxon>Myxococcota</taxon>
        <taxon>Myxococcia</taxon>
        <taxon>Myxococcales</taxon>
        <taxon>Cystobacterineae</taxon>
        <taxon>Myxococcaceae</taxon>
        <taxon>Corallococcus</taxon>
    </lineage>
</organism>
<dbReference type="InterPro" id="IPR029052">
    <property type="entry name" value="Metallo-depent_PP-like"/>
</dbReference>
<dbReference type="InterPro" id="IPR004843">
    <property type="entry name" value="Calcineurin-like_PHP"/>
</dbReference>
<dbReference type="Gene3D" id="3.60.21.10">
    <property type="match status" value="1"/>
</dbReference>
<dbReference type="InterPro" id="IPR051918">
    <property type="entry name" value="STPP_CPPED1"/>
</dbReference>
<dbReference type="RefSeq" id="WP_240672619.1">
    <property type="nucleotide sequence ID" value="NZ_CP034669.1"/>
</dbReference>
<evidence type="ECO:0000313" key="3">
    <source>
        <dbReference type="Proteomes" id="UP000288758"/>
    </source>
</evidence>
<dbReference type="PANTHER" id="PTHR43143">
    <property type="entry name" value="METALLOPHOSPHOESTERASE, CALCINEURIN SUPERFAMILY"/>
    <property type="match status" value="1"/>
</dbReference>
<dbReference type="Pfam" id="PF00149">
    <property type="entry name" value="Metallophos"/>
    <property type="match status" value="1"/>
</dbReference>
<evidence type="ECO:0000259" key="1">
    <source>
        <dbReference type="Pfam" id="PF00149"/>
    </source>
</evidence>
<dbReference type="GO" id="GO:0016787">
    <property type="term" value="F:hydrolase activity"/>
    <property type="evidence" value="ECO:0007669"/>
    <property type="project" value="InterPro"/>
</dbReference>
<reference evidence="2 3" key="1">
    <citation type="submission" date="2018-12" db="EMBL/GenBank/DDBJ databases">
        <title>Complete Genome Sequence of the Corallopyronin A producing Myxobacterium Corallococcus coralloides B035.</title>
        <authorList>
            <person name="Bouhired S.M."/>
            <person name="Rupp O."/>
            <person name="Blom J."/>
            <person name="Schaeberle T.F."/>
            <person name="Kehraus S."/>
            <person name="Schiefer A."/>
            <person name="Pfarr K."/>
            <person name="Goesmann A."/>
            <person name="Hoerauf A."/>
            <person name="Koenig G.M."/>
        </authorList>
    </citation>
    <scope>NUCLEOTIDE SEQUENCE [LARGE SCALE GENOMIC DNA]</scope>
    <source>
        <strain evidence="2 3">B035</strain>
    </source>
</reference>
<dbReference type="PANTHER" id="PTHR43143:SF1">
    <property type="entry name" value="SERINE_THREONINE-PROTEIN PHOSPHATASE CPPED1"/>
    <property type="match status" value="1"/>
</dbReference>